<comment type="caution">
    <text evidence="1">The sequence shown here is derived from an EMBL/GenBank/DDBJ whole genome shotgun (WGS) entry which is preliminary data.</text>
</comment>
<name>A0AC61RLB8_9BACT</name>
<sequence length="389" mass="44135">MQNYSFDEIIDRRKSNSYKWDTPTDEETLPMWVADMDFKTAPCIIESLRRRVEHGVFGYTKVPADYYKAIVDWFMRRHDWAINPEHIIYTSGVVPALSAIIKGLTRPGDKVIVQTPAYNCFFSSIRNNGCLLAANELTYHSDGRYTIDFENLEQLSHDASLMILCNPHNPGGRVWKHAELARIAEICRRNNVIVVADEIHCELTYPGHDYIPFAFVAEEVGVAYVVTNSPSKAFNTAGLQIANIITPDAAMRSRIDRAINDNEVCDVNPFGVVGLIAAYNDGEIWLDDLKAYLHTNYLYARNFFREKLPRFTVSPLEGTYLLWVNCSPTGMDSDEICRRLEEDGKVMLSPGSIYGKGGEHFIRINLACPRKILKEGLSRIEKVLSQLVP</sequence>
<accession>A0AC61RLB8</accession>
<evidence type="ECO:0000313" key="2">
    <source>
        <dbReference type="Proteomes" id="UP000306319"/>
    </source>
</evidence>
<keyword evidence="1" id="KW-0808">Transferase</keyword>
<dbReference type="EMBL" id="SRYB01000014">
    <property type="protein sequence ID" value="TGY78341.1"/>
    <property type="molecule type" value="Genomic_DNA"/>
</dbReference>
<keyword evidence="2" id="KW-1185">Reference proteome</keyword>
<evidence type="ECO:0000313" key="1">
    <source>
        <dbReference type="EMBL" id="TGY78341.1"/>
    </source>
</evidence>
<gene>
    <name evidence="1" type="ORF">E5331_10690</name>
</gene>
<proteinExistence type="predicted"/>
<reference evidence="1" key="1">
    <citation type="submission" date="2019-04" db="EMBL/GenBank/DDBJ databases">
        <title>Microbes associate with the intestines of laboratory mice.</title>
        <authorList>
            <person name="Navarre W."/>
            <person name="Wong E."/>
            <person name="Huang K."/>
            <person name="Tropini C."/>
            <person name="Ng K."/>
            <person name="Yu B."/>
        </authorList>
    </citation>
    <scope>NUCLEOTIDE SEQUENCE</scope>
    <source>
        <strain evidence="1">NM04_E33</strain>
    </source>
</reference>
<dbReference type="Proteomes" id="UP000306319">
    <property type="component" value="Unassembled WGS sequence"/>
</dbReference>
<protein>
    <submittedName>
        <fullName evidence="1">Pyridoxal phosphate-dependent aminotransferase</fullName>
    </submittedName>
</protein>
<keyword evidence="1" id="KW-0032">Aminotransferase</keyword>
<organism evidence="1 2">
    <name type="scientific">Lepagella muris</name>
    <dbReference type="NCBI Taxonomy" id="3032870"/>
    <lineage>
        <taxon>Bacteria</taxon>
        <taxon>Pseudomonadati</taxon>
        <taxon>Bacteroidota</taxon>
        <taxon>Bacteroidia</taxon>
        <taxon>Bacteroidales</taxon>
        <taxon>Muribaculaceae</taxon>
        <taxon>Lepagella</taxon>
    </lineage>
</organism>